<dbReference type="AlphaFoldDB" id="A0A1X7UDD7"/>
<reference evidence="1" key="1">
    <citation type="submission" date="2017-05" db="UniProtKB">
        <authorList>
            <consortium name="EnsemblMetazoa"/>
        </authorList>
    </citation>
    <scope>IDENTIFICATION</scope>
</reference>
<organism evidence="1">
    <name type="scientific">Amphimedon queenslandica</name>
    <name type="common">Sponge</name>
    <dbReference type="NCBI Taxonomy" id="400682"/>
    <lineage>
        <taxon>Eukaryota</taxon>
        <taxon>Metazoa</taxon>
        <taxon>Porifera</taxon>
        <taxon>Demospongiae</taxon>
        <taxon>Heteroscleromorpha</taxon>
        <taxon>Haplosclerida</taxon>
        <taxon>Niphatidae</taxon>
        <taxon>Amphimedon</taxon>
    </lineage>
</organism>
<dbReference type="EnsemblMetazoa" id="Aqu2.1.25493_001">
    <property type="protein sequence ID" value="Aqu2.1.25493_001"/>
    <property type="gene ID" value="Aqu2.1.25493"/>
</dbReference>
<accession>A0A1X7UDD7</accession>
<protein>
    <submittedName>
        <fullName evidence="1">Uncharacterized protein</fullName>
    </submittedName>
</protein>
<name>A0A1X7UDD7_AMPQE</name>
<proteinExistence type="predicted"/>
<dbReference type="OMA" id="SPRCKSE"/>
<sequence length="137" mass="15609">MSPRCKSEISLYQRYLITVREISNLIRYSPKRLHLFSNKLDNSDEGVTLKPLCPTRWTAKTAGLEAVLKDYEVLTETQEEIDESTHDEYGMKAGGLLQSLEKFSTYFGVKLCHLLFSATEQVSSTLQRKDITLSEAL</sequence>
<evidence type="ECO:0000313" key="1">
    <source>
        <dbReference type="EnsemblMetazoa" id="Aqu2.1.25493_001"/>
    </source>
</evidence>
<dbReference type="OrthoDB" id="6624624at2759"/>
<dbReference type="InParanoid" id="A0A1X7UDD7"/>